<reference evidence="3 4" key="1">
    <citation type="journal article" date="2025" name="Microbiol. Resour. Announc.">
        <title>Draft genome sequences for Neonectria magnoliae and Neonectria punicea, canker pathogens of Liriodendron tulipifera and Acer saccharum in West Virginia.</title>
        <authorList>
            <person name="Petronek H.M."/>
            <person name="Kasson M.T."/>
            <person name="Metheny A.M."/>
            <person name="Stauder C.M."/>
            <person name="Lovett B."/>
            <person name="Lynch S.C."/>
            <person name="Garnas J.R."/>
            <person name="Kasson L.R."/>
            <person name="Stajich J.E."/>
        </authorList>
    </citation>
    <scope>NUCLEOTIDE SEQUENCE [LARGE SCALE GENOMIC DNA]</scope>
    <source>
        <strain evidence="3 4">NRRL 64651</strain>
    </source>
</reference>
<dbReference type="InterPro" id="IPR034078">
    <property type="entry name" value="NFX1_fam"/>
</dbReference>
<evidence type="ECO:0000259" key="2">
    <source>
        <dbReference type="PROSITE" id="PS51061"/>
    </source>
</evidence>
<dbReference type="EMBL" id="JAZAVK010000014">
    <property type="protein sequence ID" value="KAK7431110.1"/>
    <property type="molecule type" value="Genomic_DNA"/>
</dbReference>
<evidence type="ECO:0000313" key="4">
    <source>
        <dbReference type="Proteomes" id="UP001498421"/>
    </source>
</evidence>
<dbReference type="PANTHER" id="PTHR12360:SF12">
    <property type="entry name" value="TRANSCRIPTIONAL REPRESSOR NF-X1"/>
    <property type="match status" value="1"/>
</dbReference>
<feature type="region of interest" description="Disordered" evidence="1">
    <location>
        <begin position="340"/>
        <end position="362"/>
    </location>
</feature>
<evidence type="ECO:0000313" key="3">
    <source>
        <dbReference type="EMBL" id="KAK7431110.1"/>
    </source>
</evidence>
<dbReference type="SUPFAM" id="SSF82708">
    <property type="entry name" value="R3H domain"/>
    <property type="match status" value="1"/>
</dbReference>
<evidence type="ECO:0000256" key="1">
    <source>
        <dbReference type="SAM" id="MobiDB-lite"/>
    </source>
</evidence>
<dbReference type="SMART" id="SM00393">
    <property type="entry name" value="R3H"/>
    <property type="match status" value="1"/>
</dbReference>
<keyword evidence="4" id="KW-1185">Reference proteome</keyword>
<accession>A0ABR1ICC9</accession>
<protein>
    <submittedName>
        <fullName evidence="3">FKBP12-associated protein</fullName>
    </submittedName>
</protein>
<comment type="caution">
    <text evidence="3">The sequence shown here is derived from an EMBL/GenBank/DDBJ whole genome shotgun (WGS) entry which is preliminary data.</text>
</comment>
<feature type="domain" description="R3H" evidence="2">
    <location>
        <begin position="88"/>
        <end position="151"/>
    </location>
</feature>
<dbReference type="InterPro" id="IPR001374">
    <property type="entry name" value="R3H_dom"/>
</dbReference>
<dbReference type="Proteomes" id="UP001498421">
    <property type="component" value="Unassembled WGS sequence"/>
</dbReference>
<name>A0ABR1ICC9_9HYPO</name>
<dbReference type="InterPro" id="IPR036867">
    <property type="entry name" value="R3H_dom_sf"/>
</dbReference>
<dbReference type="PROSITE" id="PS51061">
    <property type="entry name" value="R3H"/>
    <property type="match status" value="1"/>
</dbReference>
<dbReference type="PANTHER" id="PTHR12360">
    <property type="entry name" value="NUCLEAR TRANSCRIPTION FACTOR, X-BOX BINDING 1 NFX1"/>
    <property type="match status" value="1"/>
</dbReference>
<organism evidence="3 4">
    <name type="scientific">Neonectria magnoliae</name>
    <dbReference type="NCBI Taxonomy" id="2732573"/>
    <lineage>
        <taxon>Eukaryota</taxon>
        <taxon>Fungi</taxon>
        <taxon>Dikarya</taxon>
        <taxon>Ascomycota</taxon>
        <taxon>Pezizomycotina</taxon>
        <taxon>Sordariomycetes</taxon>
        <taxon>Hypocreomycetidae</taxon>
        <taxon>Hypocreales</taxon>
        <taxon>Nectriaceae</taxon>
        <taxon>Neonectria</taxon>
    </lineage>
</organism>
<proteinExistence type="predicted"/>
<dbReference type="Gene3D" id="3.30.1370.50">
    <property type="entry name" value="R3H-like domain"/>
    <property type="match status" value="1"/>
</dbReference>
<dbReference type="Pfam" id="PF01424">
    <property type="entry name" value="R3H"/>
    <property type="match status" value="1"/>
</dbReference>
<gene>
    <name evidence="3" type="primary">FAP1</name>
    <name evidence="3" type="ORF">QQZ08_002391</name>
</gene>
<sequence length="362" mass="40065">MPVRTSAMAKLLKMFVSCPCGNHKKEFKCLAGSLNPEPVRPELKCDEECERLDRNRRLAAALNIDPATHTNDHIPFSENTLKLYKEFTTWGDRQESQFRVFAANPDEIRLRYEPMRNQSRQFLHLLAEDFGLESKSDDYDAQRSVLVWKGDRFVSAPSKTLAQCVKIRATQAAQAAAAAAAIRPPSPPAMGTEPFNGFVLTAPRFGITIEEIMSALEADLATLPSIQFKAEFITHIEPNDEVFLRTTAQYAAFSSSTSVETSLASLKPRLEQKIRREKVAEGVLLCHAGANGEITRREVPRRPGAGGWSAVAGRAASWKPTATAEEEAAKAPGRRFVGLKKKKPQQPERGKVWAALDGDVEC</sequence>